<sequence length="117" mass="12623">MSTNPRSAAPVATAPAAAAGRMSERAPERSPVFCFSVAAAAEPGILPRVLELFAKRSLVPLRWHSDRLAPSHGRDSASLAIDIQVAELTVELGDYIARCLRQIPGVETVLTSEKRFR</sequence>
<evidence type="ECO:0000313" key="2">
    <source>
        <dbReference type="EMBL" id="SME97903.1"/>
    </source>
</evidence>
<dbReference type="Proteomes" id="UP000192917">
    <property type="component" value="Unassembled WGS sequence"/>
</dbReference>
<proteinExistence type="predicted"/>
<feature type="compositionally biased region" description="Low complexity" evidence="1">
    <location>
        <begin position="8"/>
        <end position="19"/>
    </location>
</feature>
<evidence type="ECO:0008006" key="4">
    <source>
        <dbReference type="Google" id="ProtNLM"/>
    </source>
</evidence>
<accession>A0A1Y6BDF7</accession>
<evidence type="ECO:0000256" key="1">
    <source>
        <dbReference type="SAM" id="MobiDB-lite"/>
    </source>
</evidence>
<protein>
    <recommendedName>
        <fullName evidence="4">ACT domain-containing protein</fullName>
    </recommendedName>
</protein>
<keyword evidence="3" id="KW-1185">Reference proteome</keyword>
<dbReference type="AlphaFoldDB" id="A0A1Y6BDF7"/>
<reference evidence="2 3" key="1">
    <citation type="submission" date="2017-04" db="EMBL/GenBank/DDBJ databases">
        <authorList>
            <person name="Afonso C.L."/>
            <person name="Miller P.J."/>
            <person name="Scott M.A."/>
            <person name="Spackman E."/>
            <person name="Goraichik I."/>
            <person name="Dimitrov K.M."/>
            <person name="Suarez D.L."/>
            <person name="Swayne D.E."/>
        </authorList>
    </citation>
    <scope>NUCLEOTIDE SEQUENCE [LARGE SCALE GENOMIC DNA]</scope>
    <source>
        <strain evidence="2 3">USBA 355</strain>
    </source>
</reference>
<dbReference type="STRING" id="560819.SAMN05428998_102121"/>
<gene>
    <name evidence="2" type="ORF">SAMN05428998_102121</name>
</gene>
<name>A0A1Y6BDF7_9PROT</name>
<dbReference type="EMBL" id="FWZX01000002">
    <property type="protein sequence ID" value="SME97903.1"/>
    <property type="molecule type" value="Genomic_DNA"/>
</dbReference>
<feature type="region of interest" description="Disordered" evidence="1">
    <location>
        <begin position="1"/>
        <end position="26"/>
    </location>
</feature>
<organism evidence="2 3">
    <name type="scientific">Tistlia consotensis USBA 355</name>
    <dbReference type="NCBI Taxonomy" id="560819"/>
    <lineage>
        <taxon>Bacteria</taxon>
        <taxon>Pseudomonadati</taxon>
        <taxon>Pseudomonadota</taxon>
        <taxon>Alphaproteobacteria</taxon>
        <taxon>Rhodospirillales</taxon>
        <taxon>Rhodovibrionaceae</taxon>
        <taxon>Tistlia</taxon>
    </lineage>
</organism>
<evidence type="ECO:0000313" key="3">
    <source>
        <dbReference type="Proteomes" id="UP000192917"/>
    </source>
</evidence>